<evidence type="ECO:0000313" key="8">
    <source>
        <dbReference type="Proteomes" id="UP000813349"/>
    </source>
</evidence>
<dbReference type="Proteomes" id="UP000077063">
    <property type="component" value="Unassembled WGS sequence"/>
</dbReference>
<evidence type="ECO:0000313" key="3">
    <source>
        <dbReference type="EMBL" id="MBU3768813.1"/>
    </source>
</evidence>
<keyword evidence="6" id="KW-1185">Reference proteome</keyword>
<dbReference type="Proteomes" id="UP000813349">
    <property type="component" value="Unassembled WGS sequence"/>
</dbReference>
<dbReference type="PANTHER" id="PTHR43477">
    <property type="entry name" value="DIHYDROANTICAPSIN 7-DEHYDROGENASE"/>
    <property type="match status" value="1"/>
</dbReference>
<dbReference type="AlphaFoldDB" id="A0ABD7KNG7"/>
<accession>A0ABD7KNG7</accession>
<dbReference type="InterPro" id="IPR051122">
    <property type="entry name" value="SDR_DHRS6-like"/>
</dbReference>
<dbReference type="GO" id="GO:0016491">
    <property type="term" value="F:oxidoreductase activity"/>
    <property type="evidence" value="ECO:0007669"/>
    <property type="project" value="UniProtKB-KW"/>
</dbReference>
<keyword evidence="2 5" id="KW-0560">Oxidoreductase</keyword>
<dbReference type="EMBL" id="JAFKCP010000016">
    <property type="protein sequence ID" value="MBU3768813.1"/>
    <property type="molecule type" value="Genomic_DNA"/>
</dbReference>
<gene>
    <name evidence="5" type="primary">ygfF</name>
    <name evidence="3" type="ORF">J0A64_19680</name>
    <name evidence="5" type="ORF">SAMEA2273136_04243</name>
    <name evidence="4" type="ORF">SAMEA2273443_00473</name>
</gene>
<evidence type="ECO:0000256" key="1">
    <source>
        <dbReference type="ARBA" id="ARBA00006484"/>
    </source>
</evidence>
<evidence type="ECO:0000313" key="4">
    <source>
        <dbReference type="EMBL" id="SAA06240.1"/>
    </source>
</evidence>
<dbReference type="RefSeq" id="WP_021241361.1">
    <property type="nucleotide sequence ID" value="NZ_CP086201.1"/>
</dbReference>
<name>A0ABD7KNG7_9ENTR</name>
<reference evidence="6 7" key="1">
    <citation type="submission" date="2016-03" db="EMBL/GenBank/DDBJ databases">
        <authorList>
            <consortium name="Pathogen Informatics"/>
        </authorList>
    </citation>
    <scope>NUCLEOTIDE SEQUENCE [LARGE SCALE GENOMIC DNA]</scope>
    <source>
        <strain evidence="6">e2161</strain>
        <strain evidence="4">E2161</strain>
        <strain evidence="7">e264</strain>
        <strain evidence="5">E264</strain>
    </source>
</reference>
<comment type="caution">
    <text evidence="5">The sequence shown here is derived from an EMBL/GenBank/DDBJ whole genome shotgun (WGS) entry which is preliminary data.</text>
</comment>
<evidence type="ECO:0000313" key="5">
    <source>
        <dbReference type="EMBL" id="SAD12691.1"/>
    </source>
</evidence>
<reference evidence="3 8" key="2">
    <citation type="journal article" date="2021" name="Clin. Infect. Dis.">
        <title>Rapid development of cefiderocol resistance in carbapenem-resistant Enterobacter cloacae during therapy is associated with heterogeneous mutations in the catecholate siderophore receptor cira.</title>
        <authorList>
            <person name="Klein S."/>
            <person name="Boutin S."/>
            <person name="Kocer K."/>
            <person name="Fiedler M.O."/>
            <person name="Storzinger D."/>
            <person name="Weigand M.A."/>
            <person name="Tan B."/>
            <person name="Richter D."/>
            <person name="Rupp C."/>
            <person name="Mieth M."/>
            <person name="Mehrabi A."/>
            <person name="Hackert T."/>
            <person name="Zimmermann S."/>
            <person name="Heeg K."/>
            <person name="Nurjadi D."/>
        </authorList>
    </citation>
    <scope>NUCLEOTIDE SEQUENCE [LARGE SCALE GENOMIC DNA]</scope>
    <source>
        <strain evidence="3 8">BK34275</strain>
    </source>
</reference>
<dbReference type="EC" id="1.-.-.-" evidence="5"/>
<dbReference type="SUPFAM" id="SSF51735">
    <property type="entry name" value="NAD(P)-binding Rossmann-fold domains"/>
    <property type="match status" value="1"/>
</dbReference>
<evidence type="ECO:0000313" key="6">
    <source>
        <dbReference type="Proteomes" id="UP000077063"/>
    </source>
</evidence>
<dbReference type="Pfam" id="PF13561">
    <property type="entry name" value="adh_short_C2"/>
    <property type="match status" value="1"/>
</dbReference>
<evidence type="ECO:0000256" key="2">
    <source>
        <dbReference type="ARBA" id="ARBA00023002"/>
    </source>
</evidence>
<protein>
    <submittedName>
        <fullName evidence="5">Protein YgfF</fullName>
        <ecNumber evidence="5">1.-.-.-</ecNumber>
    </submittedName>
    <submittedName>
        <fullName evidence="3">SDR family oxidoreductase</fullName>
    </submittedName>
</protein>
<dbReference type="InterPro" id="IPR002347">
    <property type="entry name" value="SDR_fam"/>
</dbReference>
<dbReference type="EMBL" id="FKDK01000002">
    <property type="protein sequence ID" value="SAA06240.1"/>
    <property type="molecule type" value="Genomic_DNA"/>
</dbReference>
<evidence type="ECO:0000313" key="7">
    <source>
        <dbReference type="Proteomes" id="UP000077278"/>
    </source>
</evidence>
<proteinExistence type="inferred from homology"/>
<comment type="similarity">
    <text evidence="1">Belongs to the short-chain dehydrogenases/reductases (SDR) family.</text>
</comment>
<sequence length="240" mass="24820">MMTRKTLIIGGASGIGFAVGTLLAGRGEEIMLAGRDSAKLDAARQRLGAHAASVSTLVLDISREEELVALSETLGEVNNIVVTAGSQAPGGLLSGLDLRAARQAFDTKFWGSLNVARYLSGNIAPRGTLTFTSGFVARRTVAGAIVKTTMNAAIEAATKVLAKELSPLRVNVVSPGLTDTEAYAGMDAAAREKMLAGAAETLPAKAWGRAQDIAQGYLFAMDNPFVTGSVIDIEGGALIN</sequence>
<dbReference type="Proteomes" id="UP000077278">
    <property type="component" value="Unassembled WGS sequence"/>
</dbReference>
<organism evidence="5 7">
    <name type="scientific">Enterobacter roggenkampii</name>
    <dbReference type="NCBI Taxonomy" id="1812935"/>
    <lineage>
        <taxon>Bacteria</taxon>
        <taxon>Pseudomonadati</taxon>
        <taxon>Pseudomonadota</taxon>
        <taxon>Gammaproteobacteria</taxon>
        <taxon>Enterobacterales</taxon>
        <taxon>Enterobacteriaceae</taxon>
        <taxon>Enterobacter</taxon>
        <taxon>Enterobacter cloacae complex</taxon>
    </lineage>
</organism>
<dbReference type="InterPro" id="IPR036291">
    <property type="entry name" value="NAD(P)-bd_dom_sf"/>
</dbReference>
<dbReference type="PRINTS" id="PR00081">
    <property type="entry name" value="GDHRDH"/>
</dbReference>
<dbReference type="EMBL" id="FKDD01000025">
    <property type="protein sequence ID" value="SAD12691.1"/>
    <property type="molecule type" value="Genomic_DNA"/>
</dbReference>
<dbReference type="PANTHER" id="PTHR43477:SF1">
    <property type="entry name" value="DIHYDROANTICAPSIN 7-DEHYDROGENASE"/>
    <property type="match status" value="1"/>
</dbReference>
<dbReference type="Gene3D" id="3.40.50.720">
    <property type="entry name" value="NAD(P)-binding Rossmann-like Domain"/>
    <property type="match status" value="1"/>
</dbReference>